<dbReference type="GO" id="GO:0030288">
    <property type="term" value="C:outer membrane-bounded periplasmic space"/>
    <property type="evidence" value="ECO:0007669"/>
    <property type="project" value="TreeGrafter"/>
</dbReference>
<dbReference type="InterPro" id="IPR013693">
    <property type="entry name" value="SpoIID/LytB_N"/>
</dbReference>
<evidence type="ECO:0000313" key="3">
    <source>
        <dbReference type="Proteomes" id="UP000255326"/>
    </source>
</evidence>
<dbReference type="InterPro" id="IPR013486">
    <property type="entry name" value="SpoIID/LytB"/>
</dbReference>
<dbReference type="NCBIfam" id="TIGR02669">
    <property type="entry name" value="SpoIID_LytB"/>
    <property type="match status" value="1"/>
</dbReference>
<keyword evidence="3" id="KW-1185">Reference proteome</keyword>
<dbReference type="PANTHER" id="PTHR30032:SF4">
    <property type="entry name" value="AMIDASE ENHANCER"/>
    <property type="match status" value="1"/>
</dbReference>
<dbReference type="Proteomes" id="UP000255326">
    <property type="component" value="Unassembled WGS sequence"/>
</dbReference>
<reference evidence="2 3" key="1">
    <citation type="submission" date="2018-07" db="EMBL/GenBank/DDBJ databases">
        <title>Genomic Encyclopedia of Type Strains, Phase IV (KMG-IV): sequencing the most valuable type-strain genomes for metagenomic binning, comparative biology and taxonomic classification.</title>
        <authorList>
            <person name="Goeker M."/>
        </authorList>
    </citation>
    <scope>NUCLEOTIDE SEQUENCE [LARGE SCALE GENOMIC DNA]</scope>
    <source>
        <strain evidence="2 3">DSM 25281</strain>
    </source>
</reference>
<feature type="domain" description="Sporulation stage II protein D amidase enhancer LytB N-terminal" evidence="1">
    <location>
        <begin position="66"/>
        <end position="169"/>
    </location>
</feature>
<evidence type="ECO:0000259" key="1">
    <source>
        <dbReference type="Pfam" id="PF08486"/>
    </source>
</evidence>
<evidence type="ECO:0000313" key="2">
    <source>
        <dbReference type="EMBL" id="RDI41610.1"/>
    </source>
</evidence>
<dbReference type="PANTHER" id="PTHR30032">
    <property type="entry name" value="N-ACETYLMURAMOYL-L-ALANINE AMIDASE-RELATED"/>
    <property type="match status" value="1"/>
</dbReference>
<gene>
    <name evidence="2" type="ORF">DFR59_10763</name>
</gene>
<organism evidence="2 3">
    <name type="scientific">Falsibacillus pallidus</name>
    <dbReference type="NCBI Taxonomy" id="493781"/>
    <lineage>
        <taxon>Bacteria</taxon>
        <taxon>Bacillati</taxon>
        <taxon>Bacillota</taxon>
        <taxon>Bacilli</taxon>
        <taxon>Bacillales</taxon>
        <taxon>Bacillaceae</taxon>
        <taxon>Falsibacillus</taxon>
    </lineage>
</organism>
<dbReference type="EMBL" id="QQAY01000007">
    <property type="protein sequence ID" value="RDI41610.1"/>
    <property type="molecule type" value="Genomic_DNA"/>
</dbReference>
<comment type="caution">
    <text evidence="2">The sequence shown here is derived from an EMBL/GenBank/DDBJ whole genome shotgun (WGS) entry which is preliminary data.</text>
</comment>
<dbReference type="InterPro" id="IPR014225">
    <property type="entry name" value="Spore_II_D_firmicutes"/>
</dbReference>
<protein>
    <submittedName>
        <fullName evidence="2">Stage II sporulation protein D</fullName>
    </submittedName>
</protein>
<dbReference type="GO" id="GO:0030435">
    <property type="term" value="P:sporulation resulting in formation of a cellular spore"/>
    <property type="evidence" value="ECO:0007669"/>
    <property type="project" value="InterPro"/>
</dbReference>
<proteinExistence type="predicted"/>
<dbReference type="Pfam" id="PF08486">
    <property type="entry name" value="SpoIID"/>
    <property type="match status" value="1"/>
</dbReference>
<dbReference type="NCBIfam" id="TIGR02870">
    <property type="entry name" value="spore_II_D"/>
    <property type="match status" value="1"/>
</dbReference>
<name>A0A370GED5_9BACI</name>
<dbReference type="RefSeq" id="WP_114745947.1">
    <property type="nucleotide sequence ID" value="NZ_QQAY01000007.1"/>
</dbReference>
<dbReference type="OrthoDB" id="9794671at2"/>
<accession>A0A370GED5</accession>
<dbReference type="InterPro" id="IPR051922">
    <property type="entry name" value="Bact_Sporulation_Assoc"/>
</dbReference>
<sequence>MKQSKFILLTVAVLLVITFAVPSLLVLPFSSEKATGKLDEQLTKETSGQDNAWLAKGPSITVFRSNEKAVEKLPIERYVIGVVASEMPADFEEEALKAQALTARTYIINQLMLKSHVGVPDGAVVTDTVQHQVYKSLADLKGIWGKDYNWKLKKVTDAVKATAGQIITYKNEPITAAFFSTSNGYTENSQDYWENSVPYLQSVASPWDKESPKFIAKKTMSTQEFENKLGIHLGSDGSVGTVTARTSGKRVGTVQIGGKTFTGREVREKLELNSSDFSWVKKGKNIIITTKGNGHGVGMSQYGANGMAQEGKTYKQIVAYYYKGTEIASDDSYLNKVTAKK</sequence>
<dbReference type="AlphaFoldDB" id="A0A370GED5"/>